<dbReference type="Proteomes" id="UP001204142">
    <property type="component" value="Unassembled WGS sequence"/>
</dbReference>
<comment type="caution">
    <text evidence="1">The sequence shown here is derived from an EMBL/GenBank/DDBJ whole genome shotgun (WGS) entry which is preliminary data.</text>
</comment>
<organism evidence="1 2">
    <name type="scientific">Limnobacter humi</name>
    <dbReference type="NCBI Taxonomy" id="1778671"/>
    <lineage>
        <taxon>Bacteria</taxon>
        <taxon>Pseudomonadati</taxon>
        <taxon>Pseudomonadota</taxon>
        <taxon>Betaproteobacteria</taxon>
        <taxon>Burkholderiales</taxon>
        <taxon>Burkholderiaceae</taxon>
        <taxon>Limnobacter</taxon>
    </lineage>
</organism>
<dbReference type="RefSeq" id="WP_256764776.1">
    <property type="nucleotide sequence ID" value="NZ_JANIGO010000003.1"/>
</dbReference>
<dbReference type="InterPro" id="IPR024510">
    <property type="entry name" value="DUF2589"/>
</dbReference>
<dbReference type="EMBL" id="JANIGO010000003">
    <property type="protein sequence ID" value="MCQ8896988.1"/>
    <property type="molecule type" value="Genomic_DNA"/>
</dbReference>
<evidence type="ECO:0000313" key="2">
    <source>
        <dbReference type="Proteomes" id="UP001204142"/>
    </source>
</evidence>
<protein>
    <submittedName>
        <fullName evidence="1">DUF2589 domain-containing protein</fullName>
    </submittedName>
</protein>
<name>A0ABT1WHI4_9BURK</name>
<keyword evidence="2" id="KW-1185">Reference proteome</keyword>
<accession>A0ABT1WHI4</accession>
<gene>
    <name evidence="1" type="ORF">NQT62_11145</name>
</gene>
<evidence type="ECO:0000313" key="1">
    <source>
        <dbReference type="EMBL" id="MCQ8896988.1"/>
    </source>
</evidence>
<reference evidence="1 2" key="1">
    <citation type="submission" date="2022-07" db="EMBL/GenBank/DDBJ databases">
        <authorList>
            <person name="Xamxidin M."/>
            <person name="Wu M."/>
        </authorList>
    </citation>
    <scope>NUCLEOTIDE SEQUENCE [LARGE SCALE GENOMIC DNA]</scope>
    <source>
        <strain evidence="1 2">NBRC 111650</strain>
    </source>
</reference>
<proteinExistence type="predicted"/>
<sequence length="194" mass="20785">MAIGQELSSIDFQAMIGGPLSAVIKAQAQSAQTSVDFIKSVGFNAADAQTDPGKPTMVSFKYDKPVESKDAQGNITVTAVPFKLEVPILTMLPIPFIRVEETTIDFNAKINSVTESTTTNSSDLSASLAVKGGWGPVSAELKCSYSNKKSNTSGEKTERTYSLQIHVRAVQDELPAGLEKLLSILEDNIKETKA</sequence>
<dbReference type="Pfam" id="PF11655">
    <property type="entry name" value="DUF2589"/>
    <property type="match status" value="1"/>
</dbReference>